<protein>
    <submittedName>
        <fullName evidence="1">Uncharacterized protein</fullName>
    </submittedName>
</protein>
<organism evidence="1">
    <name type="scientific">gut metagenome</name>
    <dbReference type="NCBI Taxonomy" id="749906"/>
    <lineage>
        <taxon>unclassified sequences</taxon>
        <taxon>metagenomes</taxon>
        <taxon>organismal metagenomes</taxon>
    </lineage>
</organism>
<gene>
    <name evidence="1" type="ORF">EVA_12656</name>
</gene>
<dbReference type="AlphaFoldDB" id="J9FXF9"/>
<proteinExistence type="predicted"/>
<dbReference type="EMBL" id="AMCI01003903">
    <property type="protein sequence ID" value="EJW99238.1"/>
    <property type="molecule type" value="Genomic_DNA"/>
</dbReference>
<name>J9FXF9_9ZZZZ</name>
<evidence type="ECO:0000313" key="1">
    <source>
        <dbReference type="EMBL" id="EJW99238.1"/>
    </source>
</evidence>
<comment type="caution">
    <text evidence="1">The sequence shown here is derived from an EMBL/GenBank/DDBJ whole genome shotgun (WGS) entry which is preliminary data.</text>
</comment>
<accession>J9FXF9</accession>
<reference evidence="1" key="1">
    <citation type="journal article" date="2012" name="PLoS ONE">
        <title>Gene sets for utilization of primary and secondary nutrition supplies in the distal gut of endangered iberian lynx.</title>
        <authorList>
            <person name="Alcaide M."/>
            <person name="Messina E."/>
            <person name="Richter M."/>
            <person name="Bargiela R."/>
            <person name="Peplies J."/>
            <person name="Huws S.A."/>
            <person name="Newbold C.J."/>
            <person name="Golyshin P.N."/>
            <person name="Simon M.A."/>
            <person name="Lopez G."/>
            <person name="Yakimov M.M."/>
            <person name="Ferrer M."/>
        </authorList>
    </citation>
    <scope>NUCLEOTIDE SEQUENCE</scope>
</reference>
<sequence>MINQVLLSKMSNLKINQLCHKLFNHTNSLSRIAIQKRRCTSLNPTTSAR</sequence>